<dbReference type="GeneID" id="93372331"/>
<protein>
    <submittedName>
        <fullName evidence="2">Uncharacterized protein</fullName>
    </submittedName>
</protein>
<dbReference type="Proteomes" id="UP000180166">
    <property type="component" value="Chromosome"/>
</dbReference>
<evidence type="ECO:0000313" key="2">
    <source>
        <dbReference type="EMBL" id="GAP26322.1"/>
    </source>
</evidence>
<dbReference type="Proteomes" id="UP000037179">
    <property type="component" value="Unassembled WGS sequence"/>
</dbReference>
<evidence type="ECO:0000313" key="3">
    <source>
        <dbReference type="Proteomes" id="UP000037179"/>
    </source>
</evidence>
<organism evidence="2 3">
    <name type="scientific">Nocardia seriolae</name>
    <dbReference type="NCBI Taxonomy" id="37332"/>
    <lineage>
        <taxon>Bacteria</taxon>
        <taxon>Bacillati</taxon>
        <taxon>Actinomycetota</taxon>
        <taxon>Actinomycetes</taxon>
        <taxon>Mycobacteriales</taxon>
        <taxon>Nocardiaceae</taxon>
        <taxon>Nocardia</taxon>
    </lineage>
</organism>
<dbReference type="KEGG" id="nsr:NS506_07738"/>
<sequence length="119" mass="12742">MPVYVIAPAFLAGDDAVEHLGRFSYFAVPVRFDDRDVPDTLEITVGPDGSQIPDAVASGNQEGEMATHLGPGDRLLLDHHTNTWFAWTATGAQAIASQLRRDLVGKSLTPSQLRAALAS</sequence>
<dbReference type="RefSeq" id="WP_143161474.1">
    <property type="nucleotide sequence ID" value="NZ_AP017900.1"/>
</dbReference>
<reference evidence="2 3" key="2">
    <citation type="journal article" date="2016" name="Genome Announc.">
        <title>Draft Genome Sequence of Erythromycin- and Oxytetracycline-Sensitive Nocardia seriolae Strain U-1 (NBRC 110359).</title>
        <authorList>
            <person name="Imajoh M."/>
            <person name="Sukeda M."/>
            <person name="Shimizu M."/>
            <person name="Yamane J."/>
            <person name="Ohnishi K."/>
            <person name="Oshima S."/>
        </authorList>
    </citation>
    <scope>NUCLEOTIDE SEQUENCE [LARGE SCALE GENOMIC DNA]</scope>
    <source>
        <strain evidence="2 3">U-1</strain>
    </source>
</reference>
<reference evidence="1 4" key="3">
    <citation type="submission" date="2016-10" db="EMBL/GenBank/DDBJ databases">
        <title>Genome sequence of Nocardia seriolae strain EM150506, isolated from Anguila japonica.</title>
        <authorList>
            <person name="Han H.-J."/>
        </authorList>
    </citation>
    <scope>NUCLEOTIDE SEQUENCE [LARGE SCALE GENOMIC DNA]</scope>
    <source>
        <strain evidence="1 4">EM150506</strain>
    </source>
</reference>
<reference evidence="3" key="1">
    <citation type="submission" date="2015-07" db="EMBL/GenBank/DDBJ databases">
        <title>Nocardia seriolae U-1 whole genome shotgun sequence.</title>
        <authorList>
            <person name="Imajoh M."/>
            <person name="Fukumoto Y."/>
            <person name="Sukeda M."/>
            <person name="Yamane J."/>
            <person name="Yamasaki K."/>
            <person name="Shimizu M."/>
            <person name="Ohnishi K."/>
            <person name="Oshima S."/>
        </authorList>
    </citation>
    <scope>NUCLEOTIDE SEQUENCE [LARGE SCALE GENOMIC DNA]</scope>
    <source>
        <strain evidence="3">U-1</strain>
    </source>
</reference>
<proteinExistence type="predicted"/>
<dbReference type="EMBL" id="BBYQ01000005">
    <property type="protein sequence ID" value="GAP26322.1"/>
    <property type="molecule type" value="Genomic_DNA"/>
</dbReference>
<dbReference type="AlphaFoldDB" id="A0A0B8N6B2"/>
<dbReference type="EMBL" id="CP017839">
    <property type="protein sequence ID" value="APB01757.1"/>
    <property type="molecule type" value="Genomic_DNA"/>
</dbReference>
<keyword evidence="3" id="KW-1185">Reference proteome</keyword>
<name>A0A0B8N6B2_9NOCA</name>
<dbReference type="OrthoDB" id="4568490at2"/>
<evidence type="ECO:0000313" key="4">
    <source>
        <dbReference type="Proteomes" id="UP000180166"/>
    </source>
</evidence>
<accession>A0A0B8N6B2</accession>
<evidence type="ECO:0000313" key="1">
    <source>
        <dbReference type="EMBL" id="APB01757.1"/>
    </source>
</evidence>
<gene>
    <name evidence="1" type="ORF">NS506_07738</name>
    <name evidence="2" type="ORF">NSK11_contig00005-0050</name>
</gene>